<dbReference type="PANTHER" id="PTHR33469">
    <property type="entry name" value="PROTEIN ELF4-LIKE 4"/>
    <property type="match status" value="1"/>
</dbReference>
<proteinExistence type="inferred from homology"/>
<evidence type="ECO:0000256" key="2">
    <source>
        <dbReference type="ARBA" id="ARBA00009514"/>
    </source>
</evidence>
<feature type="region of interest" description="Disordered" evidence="5">
    <location>
        <begin position="221"/>
        <end position="244"/>
    </location>
</feature>
<evidence type="ECO:0000256" key="1">
    <source>
        <dbReference type="ARBA" id="ARBA00004123"/>
    </source>
</evidence>
<name>A0A811ND50_9POAL</name>
<gene>
    <name evidence="7" type="ORF">NCGR_LOCUS13102</name>
</gene>
<dbReference type="Pfam" id="PF07011">
    <property type="entry name" value="Elf4"/>
    <property type="match status" value="1"/>
</dbReference>
<reference evidence="7" key="1">
    <citation type="submission" date="2020-10" db="EMBL/GenBank/DDBJ databases">
        <authorList>
            <person name="Han B."/>
            <person name="Lu T."/>
            <person name="Zhao Q."/>
            <person name="Huang X."/>
            <person name="Zhao Y."/>
        </authorList>
    </citation>
    <scope>NUCLEOTIDE SEQUENCE</scope>
</reference>
<comment type="caution">
    <text evidence="7">The sequence shown here is derived from an EMBL/GenBank/DDBJ whole genome shotgun (WGS) entry which is preliminary data.</text>
</comment>
<keyword evidence="3" id="KW-0090">Biological rhythms</keyword>
<evidence type="ECO:0000256" key="5">
    <source>
        <dbReference type="SAM" id="MobiDB-lite"/>
    </source>
</evidence>
<evidence type="ECO:0000259" key="6">
    <source>
        <dbReference type="Pfam" id="PF07011"/>
    </source>
</evidence>
<feature type="domain" description="Protein EARLY FLOWERING 4" evidence="6">
    <location>
        <begin position="147"/>
        <end position="223"/>
    </location>
</feature>
<accession>A0A811ND50</accession>
<feature type="compositionally biased region" description="Low complexity" evidence="5">
    <location>
        <begin position="85"/>
        <end position="99"/>
    </location>
</feature>
<dbReference type="InterPro" id="IPR009741">
    <property type="entry name" value="EARLY_FLOWERING_4_dom"/>
</dbReference>
<evidence type="ECO:0000313" key="7">
    <source>
        <dbReference type="EMBL" id="CAD6219464.1"/>
    </source>
</evidence>
<dbReference type="GO" id="GO:0042753">
    <property type="term" value="P:positive regulation of circadian rhythm"/>
    <property type="evidence" value="ECO:0007669"/>
    <property type="project" value="InterPro"/>
</dbReference>
<dbReference type="GO" id="GO:0048511">
    <property type="term" value="P:rhythmic process"/>
    <property type="evidence" value="ECO:0007669"/>
    <property type="project" value="UniProtKB-KW"/>
</dbReference>
<dbReference type="GO" id="GO:0009649">
    <property type="term" value="P:entrainment of circadian clock"/>
    <property type="evidence" value="ECO:0007669"/>
    <property type="project" value="TreeGrafter"/>
</dbReference>
<keyword evidence="8" id="KW-1185">Reference proteome</keyword>
<dbReference type="GO" id="GO:0005634">
    <property type="term" value="C:nucleus"/>
    <property type="evidence" value="ECO:0007669"/>
    <property type="project" value="UniProtKB-SubCell"/>
</dbReference>
<dbReference type="EMBL" id="CAJGYO010000003">
    <property type="protein sequence ID" value="CAD6219464.1"/>
    <property type="molecule type" value="Genomic_DNA"/>
</dbReference>
<dbReference type="InterPro" id="IPR040462">
    <property type="entry name" value="EARLY_FLOWERING_4"/>
</dbReference>
<evidence type="ECO:0000313" key="8">
    <source>
        <dbReference type="Proteomes" id="UP000604825"/>
    </source>
</evidence>
<dbReference type="AlphaFoldDB" id="A0A811ND50"/>
<feature type="region of interest" description="Disordered" evidence="5">
    <location>
        <begin position="1"/>
        <end position="148"/>
    </location>
</feature>
<comment type="similarity">
    <text evidence="2">Belongs to the EARLY FLOWERING 4 family.</text>
</comment>
<protein>
    <recommendedName>
        <fullName evidence="6">Protein EARLY FLOWERING 4 domain-containing protein</fullName>
    </recommendedName>
</protein>
<evidence type="ECO:0000256" key="3">
    <source>
        <dbReference type="ARBA" id="ARBA00023108"/>
    </source>
</evidence>
<dbReference type="OrthoDB" id="690644at2759"/>
<evidence type="ECO:0000256" key="4">
    <source>
        <dbReference type="ARBA" id="ARBA00023242"/>
    </source>
</evidence>
<dbReference type="Proteomes" id="UP000604825">
    <property type="component" value="Unassembled WGS sequence"/>
</dbReference>
<organism evidence="7 8">
    <name type="scientific">Miscanthus lutarioriparius</name>
    <dbReference type="NCBI Taxonomy" id="422564"/>
    <lineage>
        <taxon>Eukaryota</taxon>
        <taxon>Viridiplantae</taxon>
        <taxon>Streptophyta</taxon>
        <taxon>Embryophyta</taxon>
        <taxon>Tracheophyta</taxon>
        <taxon>Spermatophyta</taxon>
        <taxon>Magnoliopsida</taxon>
        <taxon>Liliopsida</taxon>
        <taxon>Poales</taxon>
        <taxon>Poaceae</taxon>
        <taxon>PACMAD clade</taxon>
        <taxon>Panicoideae</taxon>
        <taxon>Andropogonodae</taxon>
        <taxon>Andropogoneae</taxon>
        <taxon>Saccharinae</taxon>
        <taxon>Miscanthus</taxon>
    </lineage>
</organism>
<feature type="compositionally biased region" description="Gly residues" evidence="5">
    <location>
        <begin position="121"/>
        <end position="147"/>
    </location>
</feature>
<keyword evidence="4" id="KW-0539">Nucleus</keyword>
<feature type="compositionally biased region" description="Basic and acidic residues" evidence="5">
    <location>
        <begin position="58"/>
        <end position="67"/>
    </location>
</feature>
<sequence>MVKSRHTEKKSPWTAHGRIHMDGQIIRGAGTGGAPTDRRERSRRFPPKIVRFSGKNPNAERTEEGSRRHVVGNAPPVPSPLPRPGHSIGSSIAGSSETGSMEEDGGSGSGSGSREPFVAGAGAGTGASSGAGSNRGVGAGTSAGGGAKLPQVLQKSFGEVQGILEHNRVLIQEISQNQETRDADGLTRNVALIRELNTNIARVVDLYGDMSGSFARAVAAKKAAGGDKGGPKRPRSAGAGGQQQ</sequence>
<comment type="subcellular location">
    <subcellularLocation>
        <location evidence="1">Nucleus</location>
    </subcellularLocation>
</comment>
<dbReference type="PANTHER" id="PTHR33469:SF32">
    <property type="entry name" value="OS08G0366300 PROTEIN"/>
    <property type="match status" value="1"/>
</dbReference>